<dbReference type="OMA" id="GMRIEYG"/>
<sequence>MDTSTVKVTPGFAATWPAKHGDIPNAYVKADKENDLEILLHVSSGMDINDELQKKLGATNANKVALDLKKSLYGLKQAGRLWNQLLHASLSDAGFTQCISDICLYFKRNEKDLTAAGVYVNISLVTATGAAAVERGFISIALLSNKNLGSVSKFLGTRVMARDVHTYAPD</sequence>
<dbReference type="STRING" id="4781.A0A0P1AHU2"/>
<dbReference type="GO" id="GO:0003964">
    <property type="term" value="F:RNA-directed DNA polymerase activity"/>
    <property type="evidence" value="ECO:0007669"/>
    <property type="project" value="UniProtKB-KW"/>
</dbReference>
<name>A0A0P1AHU2_PLAHL</name>
<dbReference type="Pfam" id="PF07727">
    <property type="entry name" value="RVT_2"/>
    <property type="match status" value="1"/>
</dbReference>
<evidence type="ECO:0000313" key="2">
    <source>
        <dbReference type="EMBL" id="CEG40734.1"/>
    </source>
</evidence>
<dbReference type="InterPro" id="IPR013103">
    <property type="entry name" value="RVT_2"/>
</dbReference>
<dbReference type="Proteomes" id="UP000054928">
    <property type="component" value="Unassembled WGS sequence"/>
</dbReference>
<evidence type="ECO:0000313" key="3">
    <source>
        <dbReference type="Proteomes" id="UP000054928"/>
    </source>
</evidence>
<protein>
    <submittedName>
        <fullName evidence="2">FOG: Transposon-encoded proteins with TYA, reverse transcriptase, integrase domains in various combinations</fullName>
    </submittedName>
</protein>
<dbReference type="EMBL" id="CCYD01000523">
    <property type="protein sequence ID" value="CEG40734.1"/>
    <property type="molecule type" value="Genomic_DNA"/>
</dbReference>
<accession>A0A0P1AHU2</accession>
<dbReference type="OrthoDB" id="413361at2759"/>
<feature type="domain" description="Reverse transcriptase Ty1/copia-type" evidence="1">
    <location>
        <begin position="14"/>
        <end position="160"/>
    </location>
</feature>
<keyword evidence="2" id="KW-0695">RNA-directed DNA polymerase</keyword>
<dbReference type="RefSeq" id="XP_024577103.1">
    <property type="nucleotide sequence ID" value="XM_024726424.1"/>
</dbReference>
<keyword evidence="2" id="KW-0548">Nucleotidyltransferase</keyword>
<evidence type="ECO:0000259" key="1">
    <source>
        <dbReference type="Pfam" id="PF07727"/>
    </source>
</evidence>
<proteinExistence type="predicted"/>
<reference evidence="3" key="1">
    <citation type="submission" date="2014-09" db="EMBL/GenBank/DDBJ databases">
        <authorList>
            <person name="Sharma Rahul"/>
            <person name="Thines Marco"/>
        </authorList>
    </citation>
    <scope>NUCLEOTIDE SEQUENCE [LARGE SCALE GENOMIC DNA]</scope>
</reference>
<keyword evidence="3" id="KW-1185">Reference proteome</keyword>
<dbReference type="AlphaFoldDB" id="A0A0P1AHU2"/>
<organism evidence="2 3">
    <name type="scientific">Plasmopara halstedii</name>
    <name type="common">Downy mildew of sunflower</name>
    <dbReference type="NCBI Taxonomy" id="4781"/>
    <lineage>
        <taxon>Eukaryota</taxon>
        <taxon>Sar</taxon>
        <taxon>Stramenopiles</taxon>
        <taxon>Oomycota</taxon>
        <taxon>Peronosporomycetes</taxon>
        <taxon>Peronosporales</taxon>
        <taxon>Peronosporaceae</taxon>
        <taxon>Plasmopara</taxon>
    </lineage>
</organism>
<keyword evidence="2" id="KW-0808">Transferase</keyword>
<dbReference type="GeneID" id="36405973"/>